<evidence type="ECO:0000256" key="3">
    <source>
        <dbReference type="ARBA" id="ARBA00023274"/>
    </source>
</evidence>
<dbReference type="NCBIfam" id="TIGR00165">
    <property type="entry name" value="S18"/>
    <property type="match status" value="1"/>
</dbReference>
<accession>A0A1I8NQI3</accession>
<keyword evidence="3" id="KW-0687">Ribonucleoprotein</keyword>
<gene>
    <name evidence="4" type="primary">106086117</name>
</gene>
<evidence type="ECO:0000313" key="4">
    <source>
        <dbReference type="EnsemblMetazoa" id="SCAU001149-PA"/>
    </source>
</evidence>
<protein>
    <recommendedName>
        <fullName evidence="6">28S ribosomal protein S18c, mitochondrial</fullName>
    </recommendedName>
</protein>
<sequence>MLRCHSADYVTASQILPDLYFCYLSNSRDYQNDSSQEKMLKLTKFITQNAPVLILASGVRSVSFSALKYSNATAAVAAGVNSNVSTNADEPIEMPNPFEKERKVCILCKHNIIPDYKNIKLLSQFQSPYTGRIYGRHITGLCKQKQADVEKAIRRAQHCALMPTYHKDLDFMKDPKLFDPEKPIRPHKY</sequence>
<dbReference type="STRING" id="35570.A0A1I8NQI3"/>
<evidence type="ECO:0008006" key="6">
    <source>
        <dbReference type="Google" id="ProtNLM"/>
    </source>
</evidence>
<dbReference type="GO" id="GO:0003735">
    <property type="term" value="F:structural constituent of ribosome"/>
    <property type="evidence" value="ECO:0007669"/>
    <property type="project" value="InterPro"/>
</dbReference>
<reference evidence="4" key="1">
    <citation type="submission" date="2020-05" db="UniProtKB">
        <authorList>
            <consortium name="EnsemblMetazoa"/>
        </authorList>
    </citation>
    <scope>IDENTIFICATION</scope>
    <source>
        <strain evidence="4">USDA</strain>
    </source>
</reference>
<proteinExistence type="inferred from homology"/>
<dbReference type="VEuPathDB" id="VectorBase:SCAU001149"/>
<dbReference type="FunFam" id="4.10.640.10:FF:000018">
    <property type="entry name" value="28S ribosomal protein S18C, mitochondrial"/>
    <property type="match status" value="1"/>
</dbReference>
<dbReference type="Proteomes" id="UP000095300">
    <property type="component" value="Unassembled WGS sequence"/>
</dbReference>
<dbReference type="SUPFAM" id="SSF46911">
    <property type="entry name" value="Ribosomal protein S18"/>
    <property type="match status" value="1"/>
</dbReference>
<dbReference type="PANTHER" id="PTHR13479:SF40">
    <property type="entry name" value="SMALL RIBOSOMAL SUBUNIT PROTEIN BS18M"/>
    <property type="match status" value="1"/>
</dbReference>
<dbReference type="PANTHER" id="PTHR13479">
    <property type="entry name" value="30S RIBOSOMAL PROTEIN S18"/>
    <property type="match status" value="1"/>
</dbReference>
<dbReference type="KEGG" id="scac:106086117"/>
<dbReference type="InterPro" id="IPR036870">
    <property type="entry name" value="Ribosomal_bS18_sf"/>
</dbReference>
<keyword evidence="5" id="KW-1185">Reference proteome</keyword>
<dbReference type="GO" id="GO:0070181">
    <property type="term" value="F:small ribosomal subunit rRNA binding"/>
    <property type="evidence" value="ECO:0007669"/>
    <property type="project" value="TreeGrafter"/>
</dbReference>
<evidence type="ECO:0000313" key="5">
    <source>
        <dbReference type="Proteomes" id="UP000095300"/>
    </source>
</evidence>
<dbReference type="InterPro" id="IPR001648">
    <property type="entry name" value="Ribosomal_bS18"/>
</dbReference>
<organism evidence="4 5">
    <name type="scientific">Stomoxys calcitrans</name>
    <name type="common">Stable fly</name>
    <name type="synonym">Conops calcitrans</name>
    <dbReference type="NCBI Taxonomy" id="35570"/>
    <lineage>
        <taxon>Eukaryota</taxon>
        <taxon>Metazoa</taxon>
        <taxon>Ecdysozoa</taxon>
        <taxon>Arthropoda</taxon>
        <taxon>Hexapoda</taxon>
        <taxon>Insecta</taxon>
        <taxon>Pterygota</taxon>
        <taxon>Neoptera</taxon>
        <taxon>Endopterygota</taxon>
        <taxon>Diptera</taxon>
        <taxon>Brachycera</taxon>
        <taxon>Muscomorpha</taxon>
        <taxon>Muscoidea</taxon>
        <taxon>Muscidae</taxon>
        <taxon>Stomoxys</taxon>
    </lineage>
</organism>
<dbReference type="GO" id="GO:0005763">
    <property type="term" value="C:mitochondrial small ribosomal subunit"/>
    <property type="evidence" value="ECO:0007669"/>
    <property type="project" value="TreeGrafter"/>
</dbReference>
<evidence type="ECO:0000256" key="1">
    <source>
        <dbReference type="ARBA" id="ARBA00005589"/>
    </source>
</evidence>
<dbReference type="Gene3D" id="4.10.640.10">
    <property type="entry name" value="Ribosomal protein S18"/>
    <property type="match status" value="1"/>
</dbReference>
<evidence type="ECO:0000256" key="2">
    <source>
        <dbReference type="ARBA" id="ARBA00022980"/>
    </source>
</evidence>
<dbReference type="AlphaFoldDB" id="A0A1I8NQI3"/>
<dbReference type="EnsemblMetazoa" id="SCAU001149-RA">
    <property type="protein sequence ID" value="SCAU001149-PA"/>
    <property type="gene ID" value="SCAU001149"/>
</dbReference>
<dbReference type="Pfam" id="PF01084">
    <property type="entry name" value="Ribosomal_S18"/>
    <property type="match status" value="1"/>
</dbReference>
<name>A0A1I8NQI3_STOCA</name>
<keyword evidence="2" id="KW-0689">Ribosomal protein</keyword>
<dbReference type="GO" id="GO:0032543">
    <property type="term" value="P:mitochondrial translation"/>
    <property type="evidence" value="ECO:0007669"/>
    <property type="project" value="TreeGrafter"/>
</dbReference>
<comment type="similarity">
    <text evidence="1">Belongs to the bacterial ribosomal protein bS18 family.</text>
</comment>
<dbReference type="OrthoDB" id="10066799at2759"/>